<evidence type="ECO:0008006" key="2">
    <source>
        <dbReference type="Google" id="ProtNLM"/>
    </source>
</evidence>
<accession>A0A381UUN2</accession>
<dbReference type="AlphaFoldDB" id="A0A381UUN2"/>
<reference evidence="1" key="1">
    <citation type="submission" date="2018-05" db="EMBL/GenBank/DDBJ databases">
        <authorList>
            <person name="Lanie J.A."/>
            <person name="Ng W.-L."/>
            <person name="Kazmierczak K.M."/>
            <person name="Andrzejewski T.M."/>
            <person name="Davidsen T.M."/>
            <person name="Wayne K.J."/>
            <person name="Tettelin H."/>
            <person name="Glass J.I."/>
            <person name="Rusch D."/>
            <person name="Podicherti R."/>
            <person name="Tsui H.-C.T."/>
            <person name="Winkler M.E."/>
        </authorList>
    </citation>
    <scope>NUCLEOTIDE SEQUENCE</scope>
</reference>
<gene>
    <name evidence="1" type="ORF">METZ01_LOCUS84726</name>
</gene>
<name>A0A381UUN2_9ZZZZ</name>
<organism evidence="1">
    <name type="scientific">marine metagenome</name>
    <dbReference type="NCBI Taxonomy" id="408172"/>
    <lineage>
        <taxon>unclassified sequences</taxon>
        <taxon>metagenomes</taxon>
        <taxon>ecological metagenomes</taxon>
    </lineage>
</organism>
<protein>
    <recommendedName>
        <fullName evidence="2">PI3K/PI4K catalytic domain-containing protein</fullName>
    </recommendedName>
</protein>
<dbReference type="InterPro" id="IPR022292">
    <property type="entry name" value="CHP03843"/>
</dbReference>
<evidence type="ECO:0000313" key="1">
    <source>
        <dbReference type="EMBL" id="SVA31872.1"/>
    </source>
</evidence>
<sequence>MQTQYPIDPRKNFPLPEEEILNLEPTEALAPLTNGEVIGGHTMPWGSNYTFLLWVTAGQNQCVRAIYKPKEGEKPLRDFPAGTLYKREQAAYEISKLLGWPNIPLTIIRDGPYGVGSMQLYLDCDPRITYFDMRNNFPDGLFPLAVFDLLVNNADRKAGHCLLDGLKNIWSIDHGLTFHATFKMRTVMMEYCGQEIPPTLIADMKNLRTSLNEDYESLELLISAEEIKALTTRLDRIIENPIMPILDPNVTIPWPLV</sequence>
<dbReference type="NCBIfam" id="TIGR03843">
    <property type="entry name" value="SCO1664 family protein"/>
    <property type="match status" value="1"/>
</dbReference>
<dbReference type="EMBL" id="UINC01007182">
    <property type="protein sequence ID" value="SVA31872.1"/>
    <property type="molecule type" value="Genomic_DNA"/>
</dbReference>
<proteinExistence type="predicted"/>